<dbReference type="Proteomes" id="UP001302120">
    <property type="component" value="Unassembled WGS sequence"/>
</dbReference>
<feature type="domain" description="CSD" evidence="1">
    <location>
        <begin position="85"/>
        <end position="159"/>
    </location>
</feature>
<dbReference type="Pfam" id="PF00313">
    <property type="entry name" value="CSD"/>
    <property type="match status" value="1"/>
</dbReference>
<evidence type="ECO:0000259" key="1">
    <source>
        <dbReference type="PROSITE" id="PS51857"/>
    </source>
</evidence>
<dbReference type="InterPro" id="IPR002059">
    <property type="entry name" value="CSP_DNA-bd"/>
</dbReference>
<sequence length="378" mass="43077">MKFTGKIKAISIKEGKSGLGFIDSDIPIPDHEGDLLFFADKLIGLGIEYVERGDSVEFTVTEWNKKDGTSQKIAEEVRFLNKTISLTGVINWVNTEKGNGYIRPDTPLDNLNKDLFFFKEDLEDVEIENIAKGDQVEFIVKIINYRDGRVIKSVKNIRLISDQVNLSIKLATNKQIPDIAPATNKQISDIAPATNLQTYHHRALKLKEVKENIGLLLSSYKTLSDPGEFEDYTFMILRLLGIHSLYQYDQKNQAGRADGFFIIGSLAVMYDCTLRNDFEEHKKEQIENYVNKLKNSQITIDFRLTDGGVRKKTLQIHGKNCQVWIITKNLTRELYDVDGIRVKEVAIPDLMKVFNKRLYSDAFEEDELSANLAVIDKS</sequence>
<protein>
    <submittedName>
        <fullName evidence="2">Cold shock domain-containing protein</fullName>
    </submittedName>
</protein>
<comment type="caution">
    <text evidence="2">The sequence shown here is derived from an EMBL/GenBank/DDBJ whole genome shotgun (WGS) entry which is preliminary data.</text>
</comment>
<proteinExistence type="predicted"/>
<reference evidence="2 3" key="1">
    <citation type="submission" date="2023-12" db="EMBL/GenBank/DDBJ databases">
        <title>Baltic Sea Cyanobacteria.</title>
        <authorList>
            <person name="Delbaje E."/>
            <person name="Fewer D.P."/>
            <person name="Shishido T.K."/>
        </authorList>
    </citation>
    <scope>NUCLEOTIDE SEQUENCE [LARGE SCALE GENOMIC DNA]</scope>
    <source>
        <strain evidence="2 3">UHCC-0300</strain>
    </source>
</reference>
<dbReference type="EMBL" id="JAYGHG010000023">
    <property type="protein sequence ID" value="MEA5582451.1"/>
    <property type="molecule type" value="Genomic_DNA"/>
</dbReference>
<evidence type="ECO:0000313" key="3">
    <source>
        <dbReference type="Proteomes" id="UP001302120"/>
    </source>
</evidence>
<organism evidence="2 3">
    <name type="scientific">Nodularia harveyana UHCC-0300</name>
    <dbReference type="NCBI Taxonomy" id="2974287"/>
    <lineage>
        <taxon>Bacteria</taxon>
        <taxon>Bacillati</taxon>
        <taxon>Cyanobacteriota</taxon>
        <taxon>Cyanophyceae</taxon>
        <taxon>Nostocales</taxon>
        <taxon>Nodulariaceae</taxon>
        <taxon>Nodularia</taxon>
    </lineage>
</organism>
<keyword evidence="3" id="KW-1185">Reference proteome</keyword>
<name>A0ABU5UJ28_9CYAN</name>
<gene>
    <name evidence="2" type="ORF">VB620_14015</name>
</gene>
<dbReference type="SUPFAM" id="SSF50249">
    <property type="entry name" value="Nucleic acid-binding proteins"/>
    <property type="match status" value="1"/>
</dbReference>
<dbReference type="Gene3D" id="2.40.50.140">
    <property type="entry name" value="Nucleic acid-binding proteins"/>
    <property type="match status" value="1"/>
</dbReference>
<dbReference type="InterPro" id="IPR012340">
    <property type="entry name" value="NA-bd_OB-fold"/>
</dbReference>
<accession>A0ABU5UJ28</accession>
<dbReference type="PROSITE" id="PS51857">
    <property type="entry name" value="CSD_2"/>
    <property type="match status" value="1"/>
</dbReference>
<evidence type="ECO:0000313" key="2">
    <source>
        <dbReference type="EMBL" id="MEA5582451.1"/>
    </source>
</evidence>